<evidence type="ECO:0000256" key="9">
    <source>
        <dbReference type="ARBA" id="ARBA00022884"/>
    </source>
</evidence>
<dbReference type="GO" id="GO:0005525">
    <property type="term" value="F:GTP binding"/>
    <property type="evidence" value="ECO:0007669"/>
    <property type="project" value="UniProtKB-KW"/>
</dbReference>
<keyword evidence="13" id="KW-0472">Membrane</keyword>
<dbReference type="AlphaFoldDB" id="G3RIP9"/>
<keyword evidence="10" id="KW-0809">Transit peptide</keyword>
<dbReference type="Bgee" id="ENSGGOG00000015953">
    <property type="expression patterns" value="Expressed in cerebellum and 5 other cell types or tissues"/>
</dbReference>
<dbReference type="Gene3D" id="3.40.50.300">
    <property type="entry name" value="P-loop containing nucleotide triphosphate hydrolases"/>
    <property type="match status" value="1"/>
</dbReference>
<dbReference type="CDD" id="cd22534">
    <property type="entry name" value="KH-II_Era"/>
    <property type="match status" value="1"/>
</dbReference>
<dbReference type="EMBL" id="CABD030038656">
    <property type="status" value="NOT_ANNOTATED_CDS"/>
    <property type="molecule type" value="Genomic_DNA"/>
</dbReference>
<evidence type="ECO:0000256" key="10">
    <source>
        <dbReference type="ARBA" id="ARBA00022946"/>
    </source>
</evidence>
<reference evidence="19" key="1">
    <citation type="submission" date="2011-05" db="EMBL/GenBank/DDBJ databases">
        <title>Insights into the evolution of the great apes provided by the gorilla genome.</title>
        <authorList>
            <person name="Scally A."/>
        </authorList>
    </citation>
    <scope>NUCLEOTIDE SEQUENCE [LARGE SCALE GENOMIC DNA]</scope>
</reference>
<dbReference type="GO" id="GO:0000028">
    <property type="term" value="P:ribosomal small subunit assembly"/>
    <property type="evidence" value="ECO:0000318"/>
    <property type="project" value="GO_Central"/>
</dbReference>
<evidence type="ECO:0000313" key="18">
    <source>
        <dbReference type="Ensembl" id="ENSGGOP00000015560.3"/>
    </source>
</evidence>
<dbReference type="GO" id="GO:0005743">
    <property type="term" value="C:mitochondrial inner membrane"/>
    <property type="evidence" value="ECO:0007669"/>
    <property type="project" value="UniProtKB-SubCell"/>
</dbReference>
<dbReference type="OMA" id="CATINST"/>
<evidence type="ECO:0000256" key="14">
    <source>
        <dbReference type="ARBA" id="ARBA00025227"/>
    </source>
</evidence>
<keyword evidence="12" id="KW-0342">GTP-binding</keyword>
<reference evidence="18" key="4">
    <citation type="submission" date="2025-09" db="UniProtKB">
        <authorList>
            <consortium name="Ensembl"/>
        </authorList>
    </citation>
    <scope>IDENTIFICATION</scope>
</reference>
<keyword evidence="6" id="KW-0699">rRNA-binding</keyword>
<comment type="subcellular location">
    <subcellularLocation>
        <location evidence="2">Mitochondrion inner membrane</location>
        <topology evidence="2">Peripheral membrane protein</topology>
    </subcellularLocation>
    <subcellularLocation>
        <location evidence="1">Mitochondrion matrix</location>
    </subcellularLocation>
</comment>
<protein>
    <recommendedName>
        <fullName evidence="4">GTPase Era, mitochondrial</fullName>
    </recommendedName>
    <alternativeName>
        <fullName evidence="15">ERA-like protein 1</fullName>
    </alternativeName>
</protein>
<name>G3RIP9_GORGO</name>
<dbReference type="InterPro" id="IPR009019">
    <property type="entry name" value="KH_sf_prok-type"/>
</dbReference>
<dbReference type="InterPro" id="IPR027417">
    <property type="entry name" value="P-loop_NTPase"/>
</dbReference>
<evidence type="ECO:0000256" key="2">
    <source>
        <dbReference type="ARBA" id="ARBA00004637"/>
    </source>
</evidence>
<dbReference type="GO" id="GO:0043024">
    <property type="term" value="F:ribosomal small subunit binding"/>
    <property type="evidence" value="ECO:0000318"/>
    <property type="project" value="GO_Central"/>
</dbReference>
<evidence type="ECO:0000256" key="1">
    <source>
        <dbReference type="ARBA" id="ARBA00004305"/>
    </source>
</evidence>
<dbReference type="HOGENOM" id="CLU_038009_2_1_1"/>
<evidence type="ECO:0000256" key="8">
    <source>
        <dbReference type="ARBA" id="ARBA00022792"/>
    </source>
</evidence>
<comment type="similarity">
    <text evidence="3">Belongs to the TRAFAC class TrmE-Era-EngA-EngB-Septin-like GTPase superfamily. Era GTPase family.</text>
</comment>
<dbReference type="Ensembl" id="ENSGGOT00000016006.3">
    <property type="protein sequence ID" value="ENSGGOP00000015560.3"/>
    <property type="gene ID" value="ENSGGOG00000015953.3"/>
</dbReference>
<dbReference type="GO" id="GO:0019843">
    <property type="term" value="F:rRNA binding"/>
    <property type="evidence" value="ECO:0000318"/>
    <property type="project" value="GO_Central"/>
</dbReference>
<accession>G3RIP9</accession>
<keyword evidence="5" id="KW-0690">Ribosome biogenesis</keyword>
<evidence type="ECO:0000259" key="17">
    <source>
        <dbReference type="Pfam" id="PF01926"/>
    </source>
</evidence>
<evidence type="ECO:0000256" key="4">
    <source>
        <dbReference type="ARBA" id="ARBA00019149"/>
    </source>
</evidence>
<dbReference type="Pfam" id="PF01926">
    <property type="entry name" value="MMR_HSR1"/>
    <property type="match status" value="1"/>
</dbReference>
<keyword evidence="8" id="KW-0999">Mitochondrion inner membrane</keyword>
<dbReference type="EMBL" id="CABD030038655">
    <property type="status" value="NOT_ANNOTATED_CDS"/>
    <property type="molecule type" value="Genomic_DNA"/>
</dbReference>
<evidence type="ECO:0000256" key="12">
    <source>
        <dbReference type="ARBA" id="ARBA00023134"/>
    </source>
</evidence>
<evidence type="ECO:0000256" key="5">
    <source>
        <dbReference type="ARBA" id="ARBA00022517"/>
    </source>
</evidence>
<dbReference type="PANTHER" id="PTHR42698:SF1">
    <property type="entry name" value="GTPASE ERA, MITOCHONDRIAL"/>
    <property type="match status" value="1"/>
</dbReference>
<evidence type="ECO:0000256" key="7">
    <source>
        <dbReference type="ARBA" id="ARBA00022741"/>
    </source>
</evidence>
<gene>
    <name evidence="18" type="primary">ERAL1</name>
</gene>
<reference evidence="18" key="3">
    <citation type="submission" date="2025-08" db="UniProtKB">
        <authorList>
            <consortium name="Ensembl"/>
        </authorList>
    </citation>
    <scope>IDENTIFICATION</scope>
</reference>
<dbReference type="Proteomes" id="UP000001519">
    <property type="component" value="Chromosome 5"/>
</dbReference>
<dbReference type="GO" id="GO:0005829">
    <property type="term" value="C:cytosol"/>
    <property type="evidence" value="ECO:0007669"/>
    <property type="project" value="Ensembl"/>
</dbReference>
<proteinExistence type="inferred from homology"/>
<organism evidence="18 19">
    <name type="scientific">Gorilla gorilla gorilla</name>
    <name type="common">Western lowland gorilla</name>
    <dbReference type="NCBI Taxonomy" id="9595"/>
    <lineage>
        <taxon>Eukaryota</taxon>
        <taxon>Metazoa</taxon>
        <taxon>Chordata</taxon>
        <taxon>Craniata</taxon>
        <taxon>Vertebrata</taxon>
        <taxon>Euteleostomi</taxon>
        <taxon>Mammalia</taxon>
        <taxon>Eutheria</taxon>
        <taxon>Euarchontoglires</taxon>
        <taxon>Primates</taxon>
        <taxon>Haplorrhini</taxon>
        <taxon>Catarrhini</taxon>
        <taxon>Hominidae</taxon>
        <taxon>Gorilla</taxon>
    </lineage>
</organism>
<keyword evidence="7" id="KW-0547">Nucleotide-binding</keyword>
<keyword evidence="11" id="KW-0496">Mitochondrion</keyword>
<dbReference type="GeneTree" id="ENSGT00390000013800"/>
<evidence type="ECO:0000256" key="13">
    <source>
        <dbReference type="ARBA" id="ARBA00023136"/>
    </source>
</evidence>
<reference evidence="18 19" key="2">
    <citation type="journal article" date="2012" name="Nature">
        <title>Insights into hominid evolution from the gorilla genome sequence.</title>
        <authorList>
            <person name="Scally A."/>
            <person name="Dutheil J.Y."/>
            <person name="Hillier L.W."/>
            <person name="Jordan G.E."/>
            <person name="Goodhead I."/>
            <person name="Herrero J."/>
            <person name="Hobolth A."/>
            <person name="Lappalainen T."/>
            <person name="Mailund T."/>
            <person name="Marques-Bonet T."/>
            <person name="McCarthy S."/>
            <person name="Montgomery S.H."/>
            <person name="Schwalie P.C."/>
            <person name="Tang Y.A."/>
            <person name="Ward M.C."/>
            <person name="Xue Y."/>
            <person name="Yngvadottir B."/>
            <person name="Alkan C."/>
            <person name="Andersen L.N."/>
            <person name="Ayub Q."/>
            <person name="Ball E.V."/>
            <person name="Beal K."/>
            <person name="Bradley B.J."/>
            <person name="Chen Y."/>
            <person name="Clee C.M."/>
            <person name="Fitzgerald S."/>
            <person name="Graves T.A."/>
            <person name="Gu Y."/>
            <person name="Heath P."/>
            <person name="Heger A."/>
            <person name="Karakoc E."/>
            <person name="Kolb-Kokocinski A."/>
            <person name="Laird G.K."/>
            <person name="Lunter G."/>
            <person name="Meader S."/>
            <person name="Mort M."/>
            <person name="Mullikin J.C."/>
            <person name="Munch K."/>
            <person name="O'Connor T.D."/>
            <person name="Phillips A.D."/>
            <person name="Prado-Martinez J."/>
            <person name="Rogers A.S."/>
            <person name="Sajjadian S."/>
            <person name="Schmidt D."/>
            <person name="Shaw K."/>
            <person name="Simpson J.T."/>
            <person name="Stenson P.D."/>
            <person name="Turner D.J."/>
            <person name="Vigilant L."/>
            <person name="Vilella A.J."/>
            <person name="Whitener W."/>
            <person name="Zhu B."/>
            <person name="Cooper D.N."/>
            <person name="de Jong P."/>
            <person name="Dermitzakis E.T."/>
            <person name="Eichler E.E."/>
            <person name="Flicek P."/>
            <person name="Goldman N."/>
            <person name="Mundy N.I."/>
            <person name="Ning Z."/>
            <person name="Odom D.T."/>
            <person name="Ponting C.P."/>
            <person name="Quail M.A."/>
            <person name="Ryder O.A."/>
            <person name="Searle S.M."/>
            <person name="Warren W.C."/>
            <person name="Wilson R.K."/>
            <person name="Schierup M.H."/>
            <person name="Rogers J."/>
            <person name="Tyler-Smith C."/>
            <person name="Durbin R."/>
        </authorList>
    </citation>
    <scope>NUCLEOTIDE SEQUENCE [LARGE SCALE GENOMIC DNA]</scope>
</reference>
<evidence type="ECO:0000256" key="6">
    <source>
        <dbReference type="ARBA" id="ARBA00022730"/>
    </source>
</evidence>
<evidence type="ECO:0000256" key="11">
    <source>
        <dbReference type="ARBA" id="ARBA00023128"/>
    </source>
</evidence>
<dbReference type="InterPro" id="IPR015946">
    <property type="entry name" value="KH_dom-like_a/b"/>
</dbReference>
<dbReference type="GO" id="GO:0005759">
    <property type="term" value="C:mitochondrial matrix"/>
    <property type="evidence" value="ECO:0000318"/>
    <property type="project" value="GO_Central"/>
</dbReference>
<dbReference type="PANTHER" id="PTHR42698">
    <property type="entry name" value="GTPASE ERA"/>
    <property type="match status" value="1"/>
</dbReference>
<feature type="domain" description="G" evidence="17">
    <location>
        <begin position="94"/>
        <end position="168"/>
    </location>
</feature>
<dbReference type="FunFam" id="3.30.300.20:FF:000016">
    <property type="entry name" value="GTPase Era, mitochondrial isoform 1"/>
    <property type="match status" value="1"/>
</dbReference>
<dbReference type="InterPro" id="IPR006073">
    <property type="entry name" value="GTP-bd"/>
</dbReference>
<evidence type="ECO:0000256" key="16">
    <source>
        <dbReference type="SAM" id="MobiDB-lite"/>
    </source>
</evidence>
<dbReference type="InterPro" id="IPR005662">
    <property type="entry name" value="GTPase_Era-like"/>
</dbReference>
<dbReference type="FunCoup" id="G3RIP9">
    <property type="interactions" value="2735"/>
</dbReference>
<evidence type="ECO:0000313" key="19">
    <source>
        <dbReference type="Proteomes" id="UP000001519"/>
    </source>
</evidence>
<evidence type="ECO:0000256" key="3">
    <source>
        <dbReference type="ARBA" id="ARBA00007921"/>
    </source>
</evidence>
<keyword evidence="9" id="KW-0694">RNA-binding</keyword>
<comment type="function">
    <text evidence="14">Probable GTPase that plays a role in the mitochondrial ribosomal small subunit assembly. Specifically binds the 12S mitochondrial rRNA (12S mt-rRNA) to a 33 nucleotide section delineating the 3' terminal stem-loop region. May act as a chaperone that protects the 12S mt-rRNA on the 28S mitoribosomal subunit during ribosomal small subunit assembly.</text>
</comment>
<dbReference type="SUPFAM" id="SSF52540">
    <property type="entry name" value="P-loop containing nucleoside triphosphate hydrolases"/>
    <property type="match status" value="1"/>
</dbReference>
<evidence type="ECO:0000256" key="15">
    <source>
        <dbReference type="ARBA" id="ARBA00030975"/>
    </source>
</evidence>
<sequence>MAAPSWRGARLVQSVLRVWQVGPHVARERVIPFSSLLGFQRRCVSCVAGSAFSGPRLASASRSNGQGSALDHFLGFSQPDSSVTTCVPAVSTNRILLDTPGIISPGKQKRHHLELSLLEDPWKSMESADLVVVLVDVSDKWTRNQLSPQLLRCLTKFSQIPSVLVMNKVDCLKQKSVLLELTAALTEGVVNGKKHKMRQAFHSHPGTHCPSPAVKDPNTQSVGNPQRIGWPHFKEIFMLSALSQEDVKTLKQYLLTQAQPGPWEYHSAVLTSQTPEEICANIIREKLLEHLPQEVPYNVQQKTAVWEEGPGGELVIQQKLLVPKESYVKLLIGPKGHVISQIAQEAGRDLMDIFLCDVDIRLSVKLLK</sequence>
<feature type="region of interest" description="Disordered" evidence="16">
    <location>
        <begin position="201"/>
        <end position="221"/>
    </location>
</feature>
<dbReference type="STRING" id="9593.ENSGGOP00000015560"/>
<dbReference type="eggNOG" id="KOG1423">
    <property type="taxonomic scope" value="Eukaryota"/>
</dbReference>
<dbReference type="InParanoid" id="G3RIP9"/>
<keyword evidence="19" id="KW-1185">Reference proteome</keyword>
<dbReference type="Gene3D" id="3.30.300.20">
    <property type="match status" value="1"/>
</dbReference>
<dbReference type="SUPFAM" id="SSF54814">
    <property type="entry name" value="Prokaryotic type KH domain (KH-domain type II)"/>
    <property type="match status" value="1"/>
</dbReference>